<accession>A0AC61DAJ5</accession>
<keyword evidence="2" id="KW-1185">Reference proteome</keyword>
<evidence type="ECO:0000313" key="2">
    <source>
        <dbReference type="Proteomes" id="UP000224460"/>
    </source>
</evidence>
<gene>
    <name evidence="1" type="ORF">CS063_11600</name>
</gene>
<reference evidence="1" key="1">
    <citation type="submission" date="2017-10" db="EMBL/GenBank/DDBJ databases">
        <title>Genome sequence of cellulolytic Lachnospiraceae bacterium XHS1971 isolated from hotspring sediment.</title>
        <authorList>
            <person name="Vasudevan G."/>
            <person name="Joshi A.J."/>
            <person name="Hivarkar S."/>
            <person name="Lanjekar V.B."/>
            <person name="Dhakephalkar P.K."/>
            <person name="Dagar S."/>
        </authorList>
    </citation>
    <scope>NUCLEOTIDE SEQUENCE</scope>
    <source>
        <strain evidence="1">XHS1971</strain>
    </source>
</reference>
<organism evidence="1 2">
    <name type="scientific">Sporanaerobium hydrogeniformans</name>
    <dbReference type="NCBI Taxonomy" id="3072179"/>
    <lineage>
        <taxon>Bacteria</taxon>
        <taxon>Bacillati</taxon>
        <taxon>Bacillota</taxon>
        <taxon>Clostridia</taxon>
        <taxon>Lachnospirales</taxon>
        <taxon>Lachnospiraceae</taxon>
        <taxon>Sporanaerobium</taxon>
    </lineage>
</organism>
<comment type="caution">
    <text evidence="1">The sequence shown here is derived from an EMBL/GenBank/DDBJ whole genome shotgun (WGS) entry which is preliminary data.</text>
</comment>
<protein>
    <submittedName>
        <fullName evidence="1">Acetylesterase</fullName>
    </submittedName>
</protein>
<sequence>MLYREIEMKVDYKKVQAIHDNYQPKLIAYLLESSKEIKLPRKRPAVIVCPGGAYRFKSDREGEPIAMRFLAAGMQAFVLQYSVAPSRYPSALLELAKAVAVVREHASEWDIDPNRIFVCGFSAGGHLCASLGTLWNEPFLKDSLGTEEKMWKPNGMILCYPVITTGEYTHEESCQLLLGPEATSEARKSLSLETRVTKETIPCFIWHTAEDTAVPVENALLLTMALRKHSVPFELHIYEIGEHGLALCDETTMDIPEQVQPDNANWIQLAIQWIRRF</sequence>
<evidence type="ECO:0000313" key="1">
    <source>
        <dbReference type="EMBL" id="PHV70306.1"/>
    </source>
</evidence>
<dbReference type="Proteomes" id="UP000224460">
    <property type="component" value="Unassembled WGS sequence"/>
</dbReference>
<name>A0AC61DAJ5_9FIRM</name>
<proteinExistence type="predicted"/>
<dbReference type="EMBL" id="PEDL01000012">
    <property type="protein sequence ID" value="PHV70306.1"/>
    <property type="molecule type" value="Genomic_DNA"/>
</dbReference>